<comment type="subcellular location">
    <subcellularLocation>
        <location evidence="1">Cell envelope</location>
    </subcellularLocation>
</comment>
<evidence type="ECO:0000256" key="1">
    <source>
        <dbReference type="ARBA" id="ARBA00004196"/>
    </source>
</evidence>
<dbReference type="Gene3D" id="2.60.40.10">
    <property type="entry name" value="Immunoglobulins"/>
    <property type="match status" value="1"/>
</dbReference>
<dbReference type="InterPro" id="IPR006059">
    <property type="entry name" value="SBP"/>
</dbReference>
<keyword evidence="4 5" id="KW-0732">Signal</keyword>
<keyword evidence="3" id="KW-0813">Transport</keyword>
<evidence type="ECO:0000256" key="3">
    <source>
        <dbReference type="ARBA" id="ARBA00022448"/>
    </source>
</evidence>
<reference evidence="7 8" key="1">
    <citation type="submission" date="2020-02" db="EMBL/GenBank/DDBJ databases">
        <authorList>
            <person name="Zheng R.K."/>
            <person name="Sun C.M."/>
        </authorList>
    </citation>
    <scope>NUCLEOTIDE SEQUENCE [LARGE SCALE GENOMIC DNA]</scope>
    <source>
        <strain evidence="8">zrk13</strain>
    </source>
</reference>
<dbReference type="PROSITE" id="PS51257">
    <property type="entry name" value="PROKAR_LIPOPROTEIN"/>
    <property type="match status" value="1"/>
</dbReference>
<dbReference type="EMBL" id="CP048914">
    <property type="protein sequence ID" value="QMS85067.1"/>
    <property type="molecule type" value="Genomic_DNA"/>
</dbReference>
<dbReference type="InterPro" id="IPR013783">
    <property type="entry name" value="Ig-like_fold"/>
</dbReference>
<evidence type="ECO:0000313" key="8">
    <source>
        <dbReference type="Proteomes" id="UP000514720"/>
    </source>
</evidence>
<name>A0A7L7KQW0_9MOLU</name>
<sequence>MKKLLLVALVGLFAFSLTACKEEESGVPVFAGAVDQTVEIDTTFDALDGVTAEDAEDGDLTADIVVTGDVDTSTVGEYTVTYTVTDSDGNEVEVEVTITVEYGPRTVITYAGWNVGTAEANNLTRRLIAEFNATNPMYEIEIVEYEGNYNEFLATRAAAGDFPDVVLSGNVPDFIVAGYAGDITSVAEADDEWTDIPQNLRDAVTYNGKVFAIPSSTNYLGMFANLDLIDDANITTDFTTLDYTYDEWIAAIEAATDTTRTDGTSTAGITIPTSIVNWLPAVLDQEAETPLGIGHFVYNGEEFLLNSQVMKDALAEAASIVSNQWSVSAYSTAPTGPLEDQPSEREQLFGSNWDGFAFRNGLAAFNWDGTWATSLQDNADDAGFDLQFVGLPGGNVVGVQDFMTISKTTDNLEGAFEVAKWLSFGADGINARFDIVENTVPDTENGESALSIAGLPVNSTQAIVDKWFENYPVAGVQEWFEAAATGEVTVLNEGNKFVPGFLWARFWYDTGIDATISRPDNDPGSTLSIGDLIWDSQLGRIVYSDYMTPELEAAINYEFAKAYNALLLSMLED</sequence>
<evidence type="ECO:0000256" key="5">
    <source>
        <dbReference type="SAM" id="SignalP"/>
    </source>
</evidence>
<feature type="signal peptide" evidence="5">
    <location>
        <begin position="1"/>
        <end position="19"/>
    </location>
</feature>
<dbReference type="Pfam" id="PF16403">
    <property type="entry name" value="Bact_surface_Ig-like"/>
    <property type="match status" value="1"/>
</dbReference>
<dbReference type="AlphaFoldDB" id="A0A7L7KQW0"/>
<gene>
    <name evidence="7" type="ORF">G4Z02_04695</name>
</gene>
<dbReference type="RefSeq" id="WP_258876834.1">
    <property type="nucleotide sequence ID" value="NZ_CP048914.1"/>
</dbReference>
<proteinExistence type="inferred from homology"/>
<dbReference type="PANTHER" id="PTHR43649">
    <property type="entry name" value="ARABINOSE-BINDING PROTEIN-RELATED"/>
    <property type="match status" value="1"/>
</dbReference>
<accession>A0A7L7KQW0</accession>
<dbReference type="PANTHER" id="PTHR43649:SF31">
    <property type="entry name" value="SN-GLYCEROL-3-PHOSPHATE-BINDING PERIPLASMIC PROTEIN UGPB"/>
    <property type="match status" value="1"/>
</dbReference>
<evidence type="ECO:0000256" key="4">
    <source>
        <dbReference type="ARBA" id="ARBA00022729"/>
    </source>
</evidence>
<keyword evidence="8" id="KW-1185">Reference proteome</keyword>
<organism evidence="7 8">
    <name type="scientific">Candidatus Xianfuyuplasma coldseepsis</name>
    <dbReference type="NCBI Taxonomy" id="2782163"/>
    <lineage>
        <taxon>Bacteria</taxon>
        <taxon>Bacillati</taxon>
        <taxon>Mycoplasmatota</taxon>
        <taxon>Mollicutes</taxon>
        <taxon>Candidatus Izemoplasmatales</taxon>
        <taxon>Candidatus Izemoplasmataceae</taxon>
        <taxon>Candidatus Xianfuyuplasma</taxon>
    </lineage>
</organism>
<dbReference type="InterPro" id="IPR050490">
    <property type="entry name" value="Bact_solute-bd_prot1"/>
</dbReference>
<comment type="similarity">
    <text evidence="2">Belongs to the bacterial solute-binding protein 1 family.</text>
</comment>
<feature type="chain" id="PRO_5036467163" evidence="5">
    <location>
        <begin position="20"/>
        <end position="573"/>
    </location>
</feature>
<evidence type="ECO:0000256" key="2">
    <source>
        <dbReference type="ARBA" id="ARBA00008520"/>
    </source>
</evidence>
<dbReference type="SUPFAM" id="SSF53850">
    <property type="entry name" value="Periplasmic binding protein-like II"/>
    <property type="match status" value="1"/>
</dbReference>
<dbReference type="Pfam" id="PF13416">
    <property type="entry name" value="SBP_bac_8"/>
    <property type="match status" value="1"/>
</dbReference>
<evidence type="ECO:0000313" key="7">
    <source>
        <dbReference type="EMBL" id="QMS85067.1"/>
    </source>
</evidence>
<dbReference type="KEGG" id="xcl:G4Z02_04695"/>
<dbReference type="Proteomes" id="UP000514720">
    <property type="component" value="Chromosome"/>
</dbReference>
<dbReference type="Gene3D" id="3.40.190.10">
    <property type="entry name" value="Periplasmic binding protein-like II"/>
    <property type="match status" value="1"/>
</dbReference>
<dbReference type="InterPro" id="IPR032179">
    <property type="entry name" value="Cry22Aa_Ig-like"/>
</dbReference>
<protein>
    <submittedName>
        <fullName evidence="7">Extracellular solute-binding protein</fullName>
    </submittedName>
</protein>
<feature type="domain" description="Pesticidal crystal protein Cry22Aa Ig-like" evidence="6">
    <location>
        <begin position="31"/>
        <end position="100"/>
    </location>
</feature>
<evidence type="ECO:0000259" key="6">
    <source>
        <dbReference type="Pfam" id="PF16403"/>
    </source>
</evidence>
<dbReference type="GO" id="GO:0030313">
    <property type="term" value="C:cell envelope"/>
    <property type="evidence" value="ECO:0007669"/>
    <property type="project" value="UniProtKB-SubCell"/>
</dbReference>